<dbReference type="PANTHER" id="PTHR45631">
    <property type="entry name" value="OS07G0107800 PROTEIN-RELATED"/>
    <property type="match status" value="1"/>
</dbReference>
<dbReference type="PANTHER" id="PTHR45631:SF143">
    <property type="entry name" value="LEUCINE-RICH REPEAT PROTEIN KINASE"/>
    <property type="match status" value="1"/>
</dbReference>
<dbReference type="CDD" id="cd14066">
    <property type="entry name" value="STKc_IRAK"/>
    <property type="match status" value="1"/>
</dbReference>
<dbReference type="PROSITE" id="PS51450">
    <property type="entry name" value="LRR"/>
    <property type="match status" value="1"/>
</dbReference>
<keyword evidence="9 18" id="KW-0547">Nucleotide-binding</keyword>
<dbReference type="EMBL" id="VOIH02000002">
    <property type="protein sequence ID" value="KAF3454215.1"/>
    <property type="molecule type" value="Genomic_DNA"/>
</dbReference>
<keyword evidence="12 19" id="KW-1133">Transmembrane helix</keyword>
<feature type="signal peptide" evidence="20">
    <location>
        <begin position="1"/>
        <end position="19"/>
    </location>
</feature>
<keyword evidence="23" id="KW-1185">Reference proteome</keyword>
<feature type="transmembrane region" description="Helical" evidence="19">
    <location>
        <begin position="530"/>
        <end position="554"/>
    </location>
</feature>
<dbReference type="SMART" id="SM00220">
    <property type="entry name" value="S_TKc"/>
    <property type="match status" value="1"/>
</dbReference>
<gene>
    <name evidence="22" type="ORF">FNV43_RR04662</name>
</gene>
<dbReference type="GO" id="GO:0004674">
    <property type="term" value="F:protein serine/threonine kinase activity"/>
    <property type="evidence" value="ECO:0007669"/>
    <property type="project" value="UniProtKB-KW"/>
</dbReference>
<evidence type="ECO:0000256" key="13">
    <source>
        <dbReference type="ARBA" id="ARBA00023136"/>
    </source>
</evidence>
<name>A0A8K0HM76_9ROSA</name>
<keyword evidence="15" id="KW-0325">Glycoprotein</keyword>
<evidence type="ECO:0000256" key="1">
    <source>
        <dbReference type="ARBA" id="ARBA00004479"/>
    </source>
</evidence>
<keyword evidence="7 20" id="KW-0732">Signal</keyword>
<evidence type="ECO:0000256" key="20">
    <source>
        <dbReference type="SAM" id="SignalP"/>
    </source>
</evidence>
<dbReference type="Pfam" id="PF12819">
    <property type="entry name" value="Malectin_like"/>
    <property type="match status" value="1"/>
</dbReference>
<dbReference type="InterPro" id="IPR032675">
    <property type="entry name" value="LRR_dom_sf"/>
</dbReference>
<sequence>MRIGFLLLLVASAATLGHGQRQTGFVSIDCGSPPNFQYQDTDTGISYVSEEGYIESGIGIIRNISSEYAYPINPNLSFPLSDLRSFPHGIVNCYSFKPSSGLNLIRASFLYGNYDGLYHLPQFDLYLGVNLWTTIKFQSASHIVTTEIITSWPISSSTNTIHVCLINKGLGTPFISALELRPLTSSIYDNAAATTLPSYSYSLLLFQRLDIGQSNNVTSTSIRYEDDIYDRTWSSYDMISPAWDTLITSQPINNLENGYRLPYQVIRTAAKPRNINNATTLELNWTSSRNSDDDEFYIYMHFAELERLGRNESRKFNVSWNGNPLFGPFSPRYLYATVLSNSRALVGKHHRVSIYKTEDSTHPPILNALEIYMLKHMDQLPTYTQDVDAIMDVKTTYQINKNWGGDPCGPKHLSWQGLKCSYSNNTSNASFPRIVSLNLTSSNLSGTIAASIANLSLLESLDLSNNNLTGSVPGFLEDLKSLKFMNLKGNQLSGSVPSALLKRSEAGLLTLSVDGRNLCGSSSCKRKKNIAVPIVASLMSLAVVVLTVVVLIVWKMRRKRKSKAEIYKKTGNKTVALRKLQYSHSEVLEITNYFQRVIGKGGFGTVYHGYLKDGNQVAVKMLSPSSSQGPKEFKTEAELLMRVHHRNLASFVGYCDDADHLALIYEYMPNGNLKDYLSDTSLHLNWETRLRIAIDAAQGLEYLHHGCKPPIVHRDVKTANILLTKNLDAKIADFGLSKVFPSDHDSAHTGTTPVLMETSVMGTAGYLDPQYYNSHMLNEKSDVYSFGVVLLELITGQTAVIQSEERMHIIHWLVHELQRGDIRRIVDPRLQLAAADDHHEYHFEVKSVLKALQVAMACTTSTSDQRPTMDHVVAELKQSLDIILMVSSTTRPPPPWSTTTTTTEEMYMITSSYASSSDIPHDVYSTSNADSINAESMTAPFPR</sequence>
<evidence type="ECO:0000256" key="3">
    <source>
        <dbReference type="ARBA" id="ARBA00022527"/>
    </source>
</evidence>
<keyword evidence="6 19" id="KW-0812">Transmembrane</keyword>
<protein>
    <recommendedName>
        <fullName evidence="2">non-specific serine/threonine protein kinase</fullName>
        <ecNumber evidence="2">2.7.11.1</ecNumber>
    </recommendedName>
</protein>
<evidence type="ECO:0000256" key="8">
    <source>
        <dbReference type="ARBA" id="ARBA00022737"/>
    </source>
</evidence>
<evidence type="ECO:0000256" key="7">
    <source>
        <dbReference type="ARBA" id="ARBA00022729"/>
    </source>
</evidence>
<dbReference type="Gene3D" id="3.80.10.10">
    <property type="entry name" value="Ribonuclease Inhibitor"/>
    <property type="match status" value="1"/>
</dbReference>
<keyword evidence="4" id="KW-0433">Leucine-rich repeat</keyword>
<dbReference type="InterPro" id="IPR008271">
    <property type="entry name" value="Ser/Thr_kinase_AS"/>
</dbReference>
<keyword evidence="5" id="KW-0808">Transferase</keyword>
<proteinExistence type="predicted"/>
<keyword evidence="14" id="KW-0675">Receptor</keyword>
<feature type="chain" id="PRO_5035447376" description="non-specific serine/threonine protein kinase" evidence="20">
    <location>
        <begin position="20"/>
        <end position="943"/>
    </location>
</feature>
<dbReference type="Gene3D" id="3.30.200.20">
    <property type="entry name" value="Phosphorylase Kinase, domain 1"/>
    <property type="match status" value="1"/>
</dbReference>
<evidence type="ECO:0000256" key="14">
    <source>
        <dbReference type="ARBA" id="ARBA00023170"/>
    </source>
</evidence>
<evidence type="ECO:0000256" key="12">
    <source>
        <dbReference type="ARBA" id="ARBA00022989"/>
    </source>
</evidence>
<dbReference type="FunFam" id="1.10.510.10:FF:000388">
    <property type="entry name" value="Leucine-rich repeat receptor-like tyrosine-protein kinase PXC3"/>
    <property type="match status" value="1"/>
</dbReference>
<dbReference type="InterPro" id="IPR011009">
    <property type="entry name" value="Kinase-like_dom_sf"/>
</dbReference>
<evidence type="ECO:0000256" key="4">
    <source>
        <dbReference type="ARBA" id="ARBA00022614"/>
    </source>
</evidence>
<evidence type="ECO:0000256" key="9">
    <source>
        <dbReference type="ARBA" id="ARBA00022741"/>
    </source>
</evidence>
<dbReference type="PROSITE" id="PS00108">
    <property type="entry name" value="PROTEIN_KINASE_ST"/>
    <property type="match status" value="1"/>
</dbReference>
<dbReference type="EC" id="2.7.11.1" evidence="2"/>
<reference evidence="22" key="1">
    <citation type="submission" date="2020-03" db="EMBL/GenBank/DDBJ databases">
        <title>A high-quality chromosome-level genome assembly of a woody plant with both climbing and erect habits, Rhamnella rubrinervis.</title>
        <authorList>
            <person name="Lu Z."/>
            <person name="Yang Y."/>
            <person name="Zhu X."/>
            <person name="Sun Y."/>
        </authorList>
    </citation>
    <scope>NUCLEOTIDE SEQUENCE</scope>
    <source>
        <strain evidence="22">BYM</strain>
        <tissue evidence="22">Leaf</tissue>
    </source>
</reference>
<feature type="binding site" evidence="18">
    <location>
        <position position="620"/>
    </location>
    <ligand>
        <name>ATP</name>
        <dbReference type="ChEBI" id="CHEBI:30616"/>
    </ligand>
</feature>
<evidence type="ECO:0000256" key="16">
    <source>
        <dbReference type="ARBA" id="ARBA00047899"/>
    </source>
</evidence>
<dbReference type="InterPro" id="IPR001245">
    <property type="entry name" value="Ser-Thr/Tyr_kinase_cat_dom"/>
</dbReference>
<dbReference type="InterPro" id="IPR001611">
    <property type="entry name" value="Leu-rich_rpt"/>
</dbReference>
<comment type="caution">
    <text evidence="22">The sequence shown here is derived from an EMBL/GenBank/DDBJ whole genome shotgun (WGS) entry which is preliminary data.</text>
</comment>
<evidence type="ECO:0000256" key="15">
    <source>
        <dbReference type="ARBA" id="ARBA00023180"/>
    </source>
</evidence>
<dbReference type="OrthoDB" id="2017114at2759"/>
<keyword evidence="8" id="KW-0677">Repeat</keyword>
<dbReference type="Gene3D" id="1.10.510.10">
    <property type="entry name" value="Transferase(Phosphotransferase) domain 1"/>
    <property type="match status" value="1"/>
</dbReference>
<accession>A0A8K0HM76</accession>
<comment type="catalytic activity">
    <reaction evidence="16">
        <text>L-threonyl-[protein] + ATP = O-phospho-L-threonyl-[protein] + ADP + H(+)</text>
        <dbReference type="Rhea" id="RHEA:46608"/>
        <dbReference type="Rhea" id="RHEA-COMP:11060"/>
        <dbReference type="Rhea" id="RHEA-COMP:11605"/>
        <dbReference type="ChEBI" id="CHEBI:15378"/>
        <dbReference type="ChEBI" id="CHEBI:30013"/>
        <dbReference type="ChEBI" id="CHEBI:30616"/>
        <dbReference type="ChEBI" id="CHEBI:61977"/>
        <dbReference type="ChEBI" id="CHEBI:456216"/>
        <dbReference type="EC" id="2.7.11.1"/>
    </reaction>
</comment>
<dbReference type="InterPro" id="IPR024788">
    <property type="entry name" value="Malectin-like_Carb-bd_dom"/>
</dbReference>
<keyword evidence="13 19" id="KW-0472">Membrane</keyword>
<keyword evidence="11 18" id="KW-0067">ATP-binding</keyword>
<comment type="catalytic activity">
    <reaction evidence="17">
        <text>L-seryl-[protein] + ATP = O-phospho-L-seryl-[protein] + ADP + H(+)</text>
        <dbReference type="Rhea" id="RHEA:17989"/>
        <dbReference type="Rhea" id="RHEA-COMP:9863"/>
        <dbReference type="Rhea" id="RHEA-COMP:11604"/>
        <dbReference type="ChEBI" id="CHEBI:15378"/>
        <dbReference type="ChEBI" id="CHEBI:29999"/>
        <dbReference type="ChEBI" id="CHEBI:30616"/>
        <dbReference type="ChEBI" id="CHEBI:83421"/>
        <dbReference type="ChEBI" id="CHEBI:456216"/>
        <dbReference type="EC" id="2.7.11.1"/>
    </reaction>
</comment>
<dbReference type="SUPFAM" id="SSF52058">
    <property type="entry name" value="L domain-like"/>
    <property type="match status" value="1"/>
</dbReference>
<dbReference type="FunFam" id="3.30.200.20:FF:000394">
    <property type="entry name" value="Leucine-rich repeat receptor-like protein kinase"/>
    <property type="match status" value="1"/>
</dbReference>
<evidence type="ECO:0000256" key="18">
    <source>
        <dbReference type="PROSITE-ProRule" id="PRU10141"/>
    </source>
</evidence>
<evidence type="ECO:0000256" key="19">
    <source>
        <dbReference type="SAM" id="Phobius"/>
    </source>
</evidence>
<evidence type="ECO:0000256" key="5">
    <source>
        <dbReference type="ARBA" id="ARBA00022679"/>
    </source>
</evidence>
<dbReference type="InterPro" id="IPR017441">
    <property type="entry name" value="Protein_kinase_ATP_BS"/>
</dbReference>
<dbReference type="Proteomes" id="UP000796880">
    <property type="component" value="Unassembled WGS sequence"/>
</dbReference>
<dbReference type="Pfam" id="PF07714">
    <property type="entry name" value="PK_Tyr_Ser-Thr"/>
    <property type="match status" value="1"/>
</dbReference>
<keyword evidence="10" id="KW-0418">Kinase</keyword>
<evidence type="ECO:0000256" key="17">
    <source>
        <dbReference type="ARBA" id="ARBA00048679"/>
    </source>
</evidence>
<evidence type="ECO:0000256" key="10">
    <source>
        <dbReference type="ARBA" id="ARBA00022777"/>
    </source>
</evidence>
<evidence type="ECO:0000256" key="2">
    <source>
        <dbReference type="ARBA" id="ARBA00012513"/>
    </source>
</evidence>
<comment type="subcellular location">
    <subcellularLocation>
        <location evidence="1">Membrane</location>
        <topology evidence="1">Single-pass type I membrane protein</topology>
    </subcellularLocation>
</comment>
<dbReference type="FunFam" id="3.80.10.10:FF:000129">
    <property type="entry name" value="Leucine-rich repeat receptor-like kinase"/>
    <property type="match status" value="1"/>
</dbReference>
<organism evidence="22 23">
    <name type="scientific">Rhamnella rubrinervis</name>
    <dbReference type="NCBI Taxonomy" id="2594499"/>
    <lineage>
        <taxon>Eukaryota</taxon>
        <taxon>Viridiplantae</taxon>
        <taxon>Streptophyta</taxon>
        <taxon>Embryophyta</taxon>
        <taxon>Tracheophyta</taxon>
        <taxon>Spermatophyta</taxon>
        <taxon>Magnoliopsida</taxon>
        <taxon>eudicotyledons</taxon>
        <taxon>Gunneridae</taxon>
        <taxon>Pentapetalae</taxon>
        <taxon>rosids</taxon>
        <taxon>fabids</taxon>
        <taxon>Rosales</taxon>
        <taxon>Rhamnaceae</taxon>
        <taxon>rhamnoid group</taxon>
        <taxon>Rhamneae</taxon>
        <taxon>Rhamnella</taxon>
    </lineage>
</organism>
<evidence type="ECO:0000256" key="11">
    <source>
        <dbReference type="ARBA" id="ARBA00022840"/>
    </source>
</evidence>
<dbReference type="GO" id="GO:0005524">
    <property type="term" value="F:ATP binding"/>
    <property type="evidence" value="ECO:0007669"/>
    <property type="project" value="UniProtKB-UniRule"/>
</dbReference>
<dbReference type="GO" id="GO:0016020">
    <property type="term" value="C:membrane"/>
    <property type="evidence" value="ECO:0007669"/>
    <property type="project" value="UniProtKB-SubCell"/>
</dbReference>
<evidence type="ECO:0000256" key="6">
    <source>
        <dbReference type="ARBA" id="ARBA00022692"/>
    </source>
</evidence>
<dbReference type="AlphaFoldDB" id="A0A8K0HM76"/>
<feature type="domain" description="Protein kinase" evidence="21">
    <location>
        <begin position="592"/>
        <end position="880"/>
    </location>
</feature>
<dbReference type="InterPro" id="IPR000719">
    <property type="entry name" value="Prot_kinase_dom"/>
</dbReference>
<evidence type="ECO:0000313" key="23">
    <source>
        <dbReference type="Proteomes" id="UP000796880"/>
    </source>
</evidence>
<dbReference type="PROSITE" id="PS50011">
    <property type="entry name" value="PROTEIN_KINASE_DOM"/>
    <property type="match status" value="1"/>
</dbReference>
<evidence type="ECO:0000313" key="22">
    <source>
        <dbReference type="EMBL" id="KAF3454215.1"/>
    </source>
</evidence>
<dbReference type="SUPFAM" id="SSF56112">
    <property type="entry name" value="Protein kinase-like (PK-like)"/>
    <property type="match status" value="1"/>
</dbReference>
<keyword evidence="3" id="KW-0723">Serine/threonine-protein kinase</keyword>
<dbReference type="Pfam" id="PF13855">
    <property type="entry name" value="LRR_8"/>
    <property type="match status" value="1"/>
</dbReference>
<evidence type="ECO:0000259" key="21">
    <source>
        <dbReference type="PROSITE" id="PS50011"/>
    </source>
</evidence>
<dbReference type="PROSITE" id="PS00107">
    <property type="entry name" value="PROTEIN_KINASE_ATP"/>
    <property type="match status" value="1"/>
</dbReference>